<evidence type="ECO:0000313" key="1">
    <source>
        <dbReference type="EMBL" id="CCF45211.1"/>
    </source>
</evidence>
<reference evidence="2" key="1">
    <citation type="journal article" date="2012" name="Nat. Genet.">
        <title>Lifestyle transitions in plant pathogenic Colletotrichum fungi deciphered by genome and transcriptome analyses.</title>
        <authorList>
            <person name="O'Connell R.J."/>
            <person name="Thon M.R."/>
            <person name="Hacquard S."/>
            <person name="Amyotte S.G."/>
            <person name="Kleemann J."/>
            <person name="Torres M.F."/>
            <person name="Damm U."/>
            <person name="Buiate E.A."/>
            <person name="Epstein L."/>
            <person name="Alkan N."/>
            <person name="Altmueller J."/>
            <person name="Alvarado-Balderrama L."/>
            <person name="Bauser C.A."/>
            <person name="Becker C."/>
            <person name="Birren B.W."/>
            <person name="Chen Z."/>
            <person name="Choi J."/>
            <person name="Crouch J.A."/>
            <person name="Duvick J.P."/>
            <person name="Farman M.A."/>
            <person name="Gan P."/>
            <person name="Heiman D."/>
            <person name="Henrissat B."/>
            <person name="Howard R.J."/>
            <person name="Kabbage M."/>
            <person name="Koch C."/>
            <person name="Kracher B."/>
            <person name="Kubo Y."/>
            <person name="Law A.D."/>
            <person name="Lebrun M.-H."/>
            <person name="Lee Y.-H."/>
            <person name="Miyara I."/>
            <person name="Moore N."/>
            <person name="Neumann U."/>
            <person name="Nordstroem K."/>
            <person name="Panaccione D.G."/>
            <person name="Panstruga R."/>
            <person name="Place M."/>
            <person name="Proctor R.H."/>
            <person name="Prusky D."/>
            <person name="Rech G."/>
            <person name="Reinhardt R."/>
            <person name="Rollins J.A."/>
            <person name="Rounsley S."/>
            <person name="Schardl C.L."/>
            <person name="Schwartz D.C."/>
            <person name="Shenoy N."/>
            <person name="Shirasu K."/>
            <person name="Sikhakolli U.R."/>
            <person name="Stueber K."/>
            <person name="Sukno S.A."/>
            <person name="Sweigard J.A."/>
            <person name="Takano Y."/>
            <person name="Takahara H."/>
            <person name="Trail F."/>
            <person name="van der Does H.C."/>
            <person name="Voll L.M."/>
            <person name="Will I."/>
            <person name="Young S."/>
            <person name="Zeng Q."/>
            <person name="Zhang J."/>
            <person name="Zhou S."/>
            <person name="Dickman M.B."/>
            <person name="Schulze-Lefert P."/>
            <person name="Ver Loren van Themaat E."/>
            <person name="Ma L.-J."/>
            <person name="Vaillancourt L.J."/>
        </authorList>
    </citation>
    <scope>NUCLEOTIDE SEQUENCE [LARGE SCALE GENOMIC DNA]</scope>
    <source>
        <strain evidence="2">IMI 349063</strain>
    </source>
</reference>
<dbReference type="HOGENOM" id="CLU_1652041_0_0_1"/>
<evidence type="ECO:0000313" key="2">
    <source>
        <dbReference type="Proteomes" id="UP000007174"/>
    </source>
</evidence>
<accession>H1VY99</accession>
<protein>
    <submittedName>
        <fullName evidence="1">Uncharacterized protein</fullName>
    </submittedName>
</protein>
<dbReference type="AlphaFoldDB" id="H1VY99"/>
<dbReference type="Proteomes" id="UP000007174">
    <property type="component" value="Unassembled WGS sequence"/>
</dbReference>
<dbReference type="EMBL" id="CACQ02007530">
    <property type="protein sequence ID" value="CCF45211.1"/>
    <property type="molecule type" value="Genomic_DNA"/>
</dbReference>
<sequence length="160" mass="17429">MAQAPSKRTPSCLEVVDLGVVEKMIQSVSKSSATGFKRMSYVTLGNAQIRIIEKLDSKDDAGLRHGEYAKNSQVTELSLNGENTLGLSAVDKAAGIPSVLPWVPYGNKRNATGSWKDPKKISAFVLSSPRLAPRALTRMAATTLQQMILQCRERPEPVLF</sequence>
<gene>
    <name evidence="1" type="ORF">CH063_14364</name>
</gene>
<organism evidence="1 2">
    <name type="scientific">Colletotrichum higginsianum (strain IMI 349063)</name>
    <name type="common">Crucifer anthracnose fungus</name>
    <dbReference type="NCBI Taxonomy" id="759273"/>
    <lineage>
        <taxon>Eukaryota</taxon>
        <taxon>Fungi</taxon>
        <taxon>Dikarya</taxon>
        <taxon>Ascomycota</taxon>
        <taxon>Pezizomycotina</taxon>
        <taxon>Sordariomycetes</taxon>
        <taxon>Hypocreomycetidae</taxon>
        <taxon>Glomerellales</taxon>
        <taxon>Glomerellaceae</taxon>
        <taxon>Colletotrichum</taxon>
        <taxon>Colletotrichum destructivum species complex</taxon>
    </lineage>
</organism>
<name>H1VY99_COLHI</name>
<proteinExistence type="predicted"/>